<evidence type="ECO:0000313" key="2">
    <source>
        <dbReference type="Proteomes" id="UP001319104"/>
    </source>
</evidence>
<keyword evidence="2" id="KW-1185">Reference proteome</keyword>
<dbReference type="EMBL" id="JAHCMY010000003">
    <property type="protein sequence ID" value="MBS9523789.1"/>
    <property type="molecule type" value="Genomic_DNA"/>
</dbReference>
<proteinExistence type="predicted"/>
<sequence length="371" mass="43076">MKSNKITILYNPKKITLLYSLYPFWKSRNAEGLQFTTNLKWVKEQDKNEVLLIVGWFWGQDKDGSQINLIKSLKAKYRRLAYFDDSDGSESSFLDLLPHVDLFYKKQLFKDKSLYMKDFYGRRIFSDYYHQNFGIEENPSPPPLPKPENESDLDKMNLAWNIAIGQYPSSKARERLAGKLHAWIGQAGMSLLLDHSHIKNTPPRPSLAKCQARFDATCYRDTVGYQREHFQKLIEKHPSFITGRIPLRQYNKELSQVHAILSPYGWGEICFRDIEAILNGSVLIKPDMGHLDTWPNLYKANQTYESVSWDGTDLLEKTEMLLSNPKRMELLSKNAFQELQYAYAGLDMRVKKVLDEIRGVSSKPKKVATMK</sequence>
<accession>A0AAP2G104</accession>
<organism evidence="1 2">
    <name type="scientific">Litoribacter ruber</name>
    <dbReference type="NCBI Taxonomy" id="702568"/>
    <lineage>
        <taxon>Bacteria</taxon>
        <taxon>Pseudomonadati</taxon>
        <taxon>Bacteroidota</taxon>
        <taxon>Cytophagia</taxon>
        <taxon>Cytophagales</taxon>
        <taxon>Cyclobacteriaceae</taxon>
        <taxon>Litoribacter</taxon>
    </lineage>
</organism>
<dbReference type="Proteomes" id="UP001319104">
    <property type="component" value="Unassembled WGS sequence"/>
</dbReference>
<gene>
    <name evidence="1" type="ORF">KI659_07150</name>
</gene>
<name>A0AAP2G104_9BACT</name>
<comment type="caution">
    <text evidence="1">The sequence shown here is derived from an EMBL/GenBank/DDBJ whole genome shotgun (WGS) entry which is preliminary data.</text>
</comment>
<reference evidence="1 2" key="1">
    <citation type="submission" date="2021-05" db="EMBL/GenBank/DDBJ databases">
        <authorList>
            <person name="Zhang Z.D."/>
            <person name="Osman G."/>
        </authorList>
    </citation>
    <scope>NUCLEOTIDE SEQUENCE [LARGE SCALE GENOMIC DNA]</scope>
    <source>
        <strain evidence="1 2">KCTC 32217</strain>
    </source>
</reference>
<evidence type="ECO:0000313" key="1">
    <source>
        <dbReference type="EMBL" id="MBS9523789.1"/>
    </source>
</evidence>
<dbReference type="RefSeq" id="WP_213944676.1">
    <property type="nucleotide sequence ID" value="NZ_JAHCMY010000003.1"/>
</dbReference>
<protein>
    <submittedName>
        <fullName evidence="1">Uncharacterized protein</fullName>
    </submittedName>
</protein>
<dbReference type="AlphaFoldDB" id="A0AAP2G104"/>